<reference evidence="1" key="1">
    <citation type="submission" date="2019-08" db="EMBL/GenBank/DDBJ databases">
        <authorList>
            <person name="Kucharzyk K."/>
            <person name="Murdoch R.W."/>
            <person name="Higgins S."/>
            <person name="Loffler F."/>
        </authorList>
    </citation>
    <scope>NUCLEOTIDE SEQUENCE</scope>
</reference>
<evidence type="ECO:0000313" key="1">
    <source>
        <dbReference type="EMBL" id="MPM48384.1"/>
    </source>
</evidence>
<dbReference type="InterPro" id="IPR015867">
    <property type="entry name" value="N-reg_PII/ATP_PRibTrfase_C"/>
</dbReference>
<dbReference type="EMBL" id="VSSQ01012074">
    <property type="protein sequence ID" value="MPM48384.1"/>
    <property type="molecule type" value="Genomic_DNA"/>
</dbReference>
<sequence>MNSTLLLAITESGKADMLMSIAKKAGSTGGTVLNARGTASSSLLCVLGLGDSHKEILLTLVSDETKDAVFTAISHAPHIKGLVSAIPTTRSEQQKTSAEGWDLVNIICTKGYGDDIMAAARKAGAGGGTIVDGRGTAKEDDIAFFGATLVAEKELLLIFLRKAVSDAVLQSVSKLPCMQQKGSGIAFTFSVQALTNLGA</sequence>
<gene>
    <name evidence="1" type="ORF">SDC9_95108</name>
</gene>
<accession>A0A645AFD1</accession>
<dbReference type="AlphaFoldDB" id="A0A645AFD1"/>
<proteinExistence type="predicted"/>
<dbReference type="SUPFAM" id="SSF54913">
    <property type="entry name" value="GlnB-like"/>
    <property type="match status" value="2"/>
</dbReference>
<evidence type="ECO:0008006" key="2">
    <source>
        <dbReference type="Google" id="ProtNLM"/>
    </source>
</evidence>
<organism evidence="1">
    <name type="scientific">bioreactor metagenome</name>
    <dbReference type="NCBI Taxonomy" id="1076179"/>
    <lineage>
        <taxon>unclassified sequences</taxon>
        <taxon>metagenomes</taxon>
        <taxon>ecological metagenomes</taxon>
    </lineage>
</organism>
<comment type="caution">
    <text evidence="1">The sequence shown here is derived from an EMBL/GenBank/DDBJ whole genome shotgun (WGS) entry which is preliminary data.</text>
</comment>
<dbReference type="Gene3D" id="3.30.70.120">
    <property type="match status" value="2"/>
</dbReference>
<dbReference type="InterPro" id="IPR011322">
    <property type="entry name" value="N-reg_PII-like_a/b"/>
</dbReference>
<name>A0A645AFD1_9ZZZZ</name>
<protein>
    <recommendedName>
        <fullName evidence="2">Nitrogen regulatory protein P-II</fullName>
    </recommendedName>
</protein>